<sequence>MSAQVKATGPGGKPADDRAPAQMEKPAGQYRWAICALLFFVITINYIDRQIIGVLKPVIEADMGWSEVDYGNIVTAFQASYGIGLLVVGRWLDRVGTRKGVAIAIGLWSLAACFHAAARSVLAFILARIALGVAESAAYPGAVKSVAEWFPRRERALGVGILNAGANVGVLLTPIIAIGIAGAYGWRSAFLVTGLIGFVVLWGWLRFFRQPADHAELTDSEREWINQDGEDPAGAPLGWKDALRQRQAWYFICGKFFTDPVWYLFLFWLPDFLGRTQGMELFPTGDSGILATIGPALIGVYLLADVGSIAGGWLSSHLVGRGWSINRARKTTLLIAALLAVPMVTVASAPSPMVAVMLIGLGTAAHQAFSSNIFTMISDLYPRRAVATIAGMGGAAGAVGGILIAQATGWTLELTGSYVPIVIYAGLAYLIALACIHALVPRMEPAQLPG</sequence>
<evidence type="ECO:0000256" key="6">
    <source>
        <dbReference type="SAM" id="Phobius"/>
    </source>
</evidence>
<dbReference type="AlphaFoldDB" id="A0A844ZRF9"/>
<dbReference type="PIRSF" id="PIRSF002808">
    <property type="entry name" value="Hexose_phosphate_transp"/>
    <property type="match status" value="1"/>
</dbReference>
<evidence type="ECO:0000259" key="7">
    <source>
        <dbReference type="PROSITE" id="PS50850"/>
    </source>
</evidence>
<dbReference type="InterPro" id="IPR036259">
    <property type="entry name" value="MFS_trans_sf"/>
</dbReference>
<feature type="transmembrane region" description="Helical" evidence="6">
    <location>
        <begin position="30"/>
        <end position="47"/>
    </location>
</feature>
<reference evidence="8 9" key="1">
    <citation type="submission" date="2019-12" db="EMBL/GenBank/DDBJ databases">
        <title>Genomic-based taxomic classification of the family Erythrobacteraceae.</title>
        <authorList>
            <person name="Xu L."/>
        </authorList>
    </citation>
    <scope>NUCLEOTIDE SEQUENCE [LARGE SCALE GENOMIC DNA]</scope>
    <source>
        <strain evidence="8 9">JCM 16339</strain>
    </source>
</reference>
<feature type="transmembrane region" description="Helical" evidence="6">
    <location>
        <begin position="289"/>
        <end position="310"/>
    </location>
</feature>
<evidence type="ECO:0000256" key="4">
    <source>
        <dbReference type="ARBA" id="ARBA00023136"/>
    </source>
</evidence>
<dbReference type="InterPro" id="IPR050382">
    <property type="entry name" value="MFS_Na/Anion_cotransporter"/>
</dbReference>
<keyword evidence="2 6" id="KW-0812">Transmembrane</keyword>
<evidence type="ECO:0000256" key="2">
    <source>
        <dbReference type="ARBA" id="ARBA00022692"/>
    </source>
</evidence>
<feature type="transmembrane region" description="Helical" evidence="6">
    <location>
        <begin position="417"/>
        <end position="440"/>
    </location>
</feature>
<dbReference type="PANTHER" id="PTHR11662:SF285">
    <property type="entry name" value="HEXURONATE TRANSPORTER"/>
    <property type="match status" value="1"/>
</dbReference>
<feature type="transmembrane region" description="Helical" evidence="6">
    <location>
        <begin position="248"/>
        <end position="269"/>
    </location>
</feature>
<gene>
    <name evidence="8" type="ORF">GRI32_05490</name>
</gene>
<dbReference type="SUPFAM" id="SSF103473">
    <property type="entry name" value="MFS general substrate transporter"/>
    <property type="match status" value="1"/>
</dbReference>
<evidence type="ECO:0000313" key="8">
    <source>
        <dbReference type="EMBL" id="MXO88189.1"/>
    </source>
</evidence>
<dbReference type="Pfam" id="PF07690">
    <property type="entry name" value="MFS_1"/>
    <property type="match status" value="1"/>
</dbReference>
<evidence type="ECO:0000256" key="1">
    <source>
        <dbReference type="ARBA" id="ARBA00004141"/>
    </source>
</evidence>
<comment type="caution">
    <text evidence="8">The sequence shown here is derived from an EMBL/GenBank/DDBJ whole genome shotgun (WGS) entry which is preliminary data.</text>
</comment>
<protein>
    <submittedName>
        <fullName evidence="8">MFS transporter</fullName>
    </submittedName>
</protein>
<evidence type="ECO:0000313" key="9">
    <source>
        <dbReference type="Proteomes" id="UP000435243"/>
    </source>
</evidence>
<feature type="transmembrane region" description="Helical" evidence="6">
    <location>
        <begin position="124"/>
        <end position="143"/>
    </location>
</feature>
<dbReference type="PANTHER" id="PTHR11662">
    <property type="entry name" value="SOLUTE CARRIER FAMILY 17"/>
    <property type="match status" value="1"/>
</dbReference>
<feature type="domain" description="Major facilitator superfamily (MFS) profile" evidence="7">
    <location>
        <begin position="34"/>
        <end position="444"/>
    </location>
</feature>
<dbReference type="CDD" id="cd17319">
    <property type="entry name" value="MFS_ExuT_GudP_like"/>
    <property type="match status" value="1"/>
</dbReference>
<feature type="transmembrane region" description="Helical" evidence="6">
    <location>
        <begin position="331"/>
        <end position="349"/>
    </location>
</feature>
<accession>A0A844ZRF9</accession>
<feature type="transmembrane region" description="Helical" evidence="6">
    <location>
        <begin position="186"/>
        <end position="205"/>
    </location>
</feature>
<organism evidence="8 9">
    <name type="scientific">Alteraurantiacibacter aestuarii</name>
    <dbReference type="NCBI Taxonomy" id="650004"/>
    <lineage>
        <taxon>Bacteria</taxon>
        <taxon>Pseudomonadati</taxon>
        <taxon>Pseudomonadota</taxon>
        <taxon>Alphaproteobacteria</taxon>
        <taxon>Sphingomonadales</taxon>
        <taxon>Erythrobacteraceae</taxon>
        <taxon>Alteraurantiacibacter</taxon>
    </lineage>
</organism>
<name>A0A844ZRF9_9SPHN</name>
<keyword evidence="4 6" id="KW-0472">Membrane</keyword>
<proteinExistence type="predicted"/>
<dbReference type="GO" id="GO:0015134">
    <property type="term" value="F:hexuronate transmembrane transporter activity"/>
    <property type="evidence" value="ECO:0007669"/>
    <property type="project" value="TreeGrafter"/>
</dbReference>
<feature type="transmembrane region" description="Helical" evidence="6">
    <location>
        <begin position="386"/>
        <end position="405"/>
    </location>
</feature>
<evidence type="ECO:0000256" key="5">
    <source>
        <dbReference type="SAM" id="MobiDB-lite"/>
    </source>
</evidence>
<dbReference type="Gene3D" id="1.20.1250.20">
    <property type="entry name" value="MFS general substrate transporter like domains"/>
    <property type="match status" value="2"/>
</dbReference>
<comment type="subcellular location">
    <subcellularLocation>
        <location evidence="1">Membrane</location>
        <topology evidence="1">Multi-pass membrane protein</topology>
    </subcellularLocation>
</comment>
<dbReference type="InterPro" id="IPR000849">
    <property type="entry name" value="Sugar_P_transporter"/>
</dbReference>
<dbReference type="InterPro" id="IPR020846">
    <property type="entry name" value="MFS_dom"/>
</dbReference>
<dbReference type="GO" id="GO:0016020">
    <property type="term" value="C:membrane"/>
    <property type="evidence" value="ECO:0007669"/>
    <property type="project" value="UniProtKB-SubCell"/>
</dbReference>
<dbReference type="Proteomes" id="UP000435243">
    <property type="component" value="Unassembled WGS sequence"/>
</dbReference>
<feature type="transmembrane region" description="Helical" evidence="6">
    <location>
        <begin position="100"/>
        <end position="118"/>
    </location>
</feature>
<dbReference type="RefSeq" id="WP_202385958.1">
    <property type="nucleotide sequence ID" value="NZ_BAAAFP010000001.1"/>
</dbReference>
<keyword evidence="9" id="KW-1185">Reference proteome</keyword>
<keyword evidence="3 6" id="KW-1133">Transmembrane helix</keyword>
<dbReference type="EMBL" id="WTYY01000003">
    <property type="protein sequence ID" value="MXO88189.1"/>
    <property type="molecule type" value="Genomic_DNA"/>
</dbReference>
<evidence type="ECO:0000256" key="3">
    <source>
        <dbReference type="ARBA" id="ARBA00022989"/>
    </source>
</evidence>
<feature type="region of interest" description="Disordered" evidence="5">
    <location>
        <begin position="1"/>
        <end position="21"/>
    </location>
</feature>
<dbReference type="PROSITE" id="PS50850">
    <property type="entry name" value="MFS"/>
    <property type="match status" value="1"/>
</dbReference>
<feature type="transmembrane region" description="Helical" evidence="6">
    <location>
        <begin position="155"/>
        <end position="180"/>
    </location>
</feature>
<dbReference type="InterPro" id="IPR011701">
    <property type="entry name" value="MFS"/>
</dbReference>